<evidence type="ECO:0000313" key="2">
    <source>
        <dbReference type="Proteomes" id="UP000265703"/>
    </source>
</evidence>
<name>A0A397SQM6_9GLOM</name>
<keyword evidence="2" id="KW-1185">Reference proteome</keyword>
<dbReference type="Gene3D" id="3.80.10.10">
    <property type="entry name" value="Ribonuclease Inhibitor"/>
    <property type="match status" value="1"/>
</dbReference>
<evidence type="ECO:0000313" key="1">
    <source>
        <dbReference type="EMBL" id="RIA87219.1"/>
    </source>
</evidence>
<organism evidence="1 2">
    <name type="scientific">Glomus cerebriforme</name>
    <dbReference type="NCBI Taxonomy" id="658196"/>
    <lineage>
        <taxon>Eukaryota</taxon>
        <taxon>Fungi</taxon>
        <taxon>Fungi incertae sedis</taxon>
        <taxon>Mucoromycota</taxon>
        <taxon>Glomeromycotina</taxon>
        <taxon>Glomeromycetes</taxon>
        <taxon>Glomerales</taxon>
        <taxon>Glomeraceae</taxon>
        <taxon>Glomus</taxon>
    </lineage>
</organism>
<dbReference type="InterPro" id="IPR032675">
    <property type="entry name" value="LRR_dom_sf"/>
</dbReference>
<dbReference type="Proteomes" id="UP000265703">
    <property type="component" value="Unassembled WGS sequence"/>
</dbReference>
<dbReference type="OrthoDB" id="550575at2759"/>
<reference evidence="1 2" key="1">
    <citation type="submission" date="2018-06" db="EMBL/GenBank/DDBJ databases">
        <title>Comparative genomics reveals the genomic features of Rhizophagus irregularis, R. cerebriforme, R. diaphanum and Gigaspora rosea, and their symbiotic lifestyle signature.</title>
        <authorList>
            <person name="Morin E."/>
            <person name="San Clemente H."/>
            <person name="Chen E.C.H."/>
            <person name="De La Providencia I."/>
            <person name="Hainaut M."/>
            <person name="Kuo A."/>
            <person name="Kohler A."/>
            <person name="Murat C."/>
            <person name="Tang N."/>
            <person name="Roy S."/>
            <person name="Loubradou J."/>
            <person name="Henrissat B."/>
            <person name="Grigoriev I.V."/>
            <person name="Corradi N."/>
            <person name="Roux C."/>
            <person name="Martin F.M."/>
        </authorList>
    </citation>
    <scope>NUCLEOTIDE SEQUENCE [LARGE SCALE GENOMIC DNA]</scope>
    <source>
        <strain evidence="1 2">DAOM 227022</strain>
    </source>
</reference>
<evidence type="ECO:0008006" key="3">
    <source>
        <dbReference type="Google" id="ProtNLM"/>
    </source>
</evidence>
<dbReference type="SUPFAM" id="SSF52047">
    <property type="entry name" value="RNI-like"/>
    <property type="match status" value="1"/>
</dbReference>
<protein>
    <recommendedName>
        <fullName evidence="3">F-box domain-containing protein</fullName>
    </recommendedName>
</protein>
<gene>
    <name evidence="1" type="ORF">C1645_828100</name>
</gene>
<sequence length="476" mass="55884">MSQLNIDCLNEIFEYLKEEIITLRSCLLVNRLWSKTSVRILWRDVQNYSTFNFRTLISCLPNESKEILHENGIIISTPTLKPPLFNYASFCQEISVDCNIKKFLKNQQSTQYISSQCLNDNVFILIQEIYKLFMSQITSLKKLYFKLELPDVIFTSYPGAKDCLKDLSELHCHSDISNEFFYQLSQISHNIQTLIIEFDDDISNGLVELISVQQNLKHLDITSFNYINMDLILKKLPNTLVKISLYGEYYISLSFISKLINLRELRLSSHHKENSYDFEELRYINLPQLQILIIPNIFTRCELLIKFFENNGNNLKELNISGNSNNSLNSTIAKFCTNLRKLSIGFKNYKLETLKIVFNNCQYLESLEILCGGEYLSEKEVLEAVVKYSHKNFYELILNHFFYVQSELLPEELESFLIIWKYRNPQKSISLIIITDNCIYNSLDKNDENIKIIEKYIKLDVIKIFKIKSFGDDDYN</sequence>
<comment type="caution">
    <text evidence="1">The sequence shown here is derived from an EMBL/GenBank/DDBJ whole genome shotgun (WGS) entry which is preliminary data.</text>
</comment>
<proteinExistence type="predicted"/>
<dbReference type="AlphaFoldDB" id="A0A397SQM6"/>
<accession>A0A397SQM6</accession>
<dbReference type="EMBL" id="QKYT01000320">
    <property type="protein sequence ID" value="RIA87219.1"/>
    <property type="molecule type" value="Genomic_DNA"/>
</dbReference>